<evidence type="ECO:0000313" key="2">
    <source>
        <dbReference type="Proteomes" id="UP000255460"/>
    </source>
</evidence>
<dbReference type="GO" id="GO:0009297">
    <property type="term" value="P:pilus assembly"/>
    <property type="evidence" value="ECO:0007669"/>
    <property type="project" value="InterPro"/>
</dbReference>
<accession>A0A376KWZ8</accession>
<evidence type="ECO:0000313" key="1">
    <source>
        <dbReference type="EMBL" id="STE87175.1"/>
    </source>
</evidence>
<dbReference type="Proteomes" id="UP000255460">
    <property type="component" value="Unassembled WGS sequence"/>
</dbReference>
<name>A0A376KWZ8_ECOLX</name>
<protein>
    <submittedName>
        <fullName evidence="1">Outer membrane export usher protein</fullName>
    </submittedName>
</protein>
<dbReference type="InterPro" id="IPR000015">
    <property type="entry name" value="Fimb_usher"/>
</dbReference>
<dbReference type="GO" id="GO:0009279">
    <property type="term" value="C:cell outer membrane"/>
    <property type="evidence" value="ECO:0007669"/>
    <property type="project" value="TreeGrafter"/>
</dbReference>
<gene>
    <name evidence="1" type="primary">ycbS_4</name>
    <name evidence="1" type="ORF">NCTC10418_04836</name>
</gene>
<organism evidence="1 2">
    <name type="scientific">Escherichia coli</name>
    <dbReference type="NCBI Taxonomy" id="562"/>
    <lineage>
        <taxon>Bacteria</taxon>
        <taxon>Pseudomonadati</taxon>
        <taxon>Pseudomonadota</taxon>
        <taxon>Gammaproteobacteria</taxon>
        <taxon>Enterobacterales</taxon>
        <taxon>Enterobacteriaceae</taxon>
        <taxon>Escherichia</taxon>
    </lineage>
</organism>
<sequence>MSPLNVGMKGSTRYYWGYSFSGANSIHSSADSDSGDSYFLNLNSGVNLGPWRLRNNSTWSRSSGQTAEWKNLSSYLQRAVIPLKGELTVGDDYTAGDFFR</sequence>
<proteinExistence type="predicted"/>
<dbReference type="PANTHER" id="PTHR30451:SF21">
    <property type="entry name" value="FIMBRIAL USHER DOMAIN-CONTAINING PROTEIN YDET-RELATED"/>
    <property type="match status" value="1"/>
</dbReference>
<dbReference type="EMBL" id="UFZQ01000001">
    <property type="protein sequence ID" value="STE87175.1"/>
    <property type="molecule type" value="Genomic_DNA"/>
</dbReference>
<dbReference type="AlphaFoldDB" id="A0A376KWZ8"/>
<dbReference type="Pfam" id="PF00577">
    <property type="entry name" value="Usher"/>
    <property type="match status" value="1"/>
</dbReference>
<reference evidence="1 2" key="1">
    <citation type="submission" date="2018-06" db="EMBL/GenBank/DDBJ databases">
        <authorList>
            <consortium name="Pathogen Informatics"/>
            <person name="Doyle S."/>
        </authorList>
    </citation>
    <scope>NUCLEOTIDE SEQUENCE [LARGE SCALE GENOMIC DNA]</scope>
    <source>
        <strain evidence="1 2">NCTC10418</strain>
    </source>
</reference>
<dbReference type="GO" id="GO:0015473">
    <property type="term" value="F:fimbrial usher porin activity"/>
    <property type="evidence" value="ECO:0007669"/>
    <property type="project" value="InterPro"/>
</dbReference>
<dbReference type="PANTHER" id="PTHR30451">
    <property type="entry name" value="OUTER MEMBRANE USHER PROTEIN"/>
    <property type="match status" value="1"/>
</dbReference>